<feature type="compositionally biased region" description="Polar residues" evidence="2">
    <location>
        <begin position="201"/>
        <end position="222"/>
    </location>
</feature>
<evidence type="ECO:0000313" key="4">
    <source>
        <dbReference type="EMBL" id="PSR80922.1"/>
    </source>
</evidence>
<gene>
    <name evidence="4" type="ORF">PHLCEN_2v6593</name>
</gene>
<dbReference type="EMBL" id="MLYV02000633">
    <property type="protein sequence ID" value="PSR80922.1"/>
    <property type="molecule type" value="Genomic_DNA"/>
</dbReference>
<feature type="domain" description="CCHC-type" evidence="3">
    <location>
        <begin position="189"/>
        <end position="202"/>
    </location>
</feature>
<dbReference type="GO" id="GO:0003676">
    <property type="term" value="F:nucleic acid binding"/>
    <property type="evidence" value="ECO:0007669"/>
    <property type="project" value="InterPro"/>
</dbReference>
<dbReference type="PROSITE" id="PS50158">
    <property type="entry name" value="ZF_CCHC"/>
    <property type="match status" value="1"/>
</dbReference>
<keyword evidence="1" id="KW-0479">Metal-binding</keyword>
<dbReference type="OrthoDB" id="3265128at2759"/>
<dbReference type="GO" id="GO:0008270">
    <property type="term" value="F:zinc ion binding"/>
    <property type="evidence" value="ECO:0007669"/>
    <property type="project" value="UniProtKB-KW"/>
</dbReference>
<keyword evidence="1" id="KW-0862">Zinc</keyword>
<keyword evidence="1" id="KW-0863">Zinc-finger</keyword>
<feature type="region of interest" description="Disordered" evidence="2">
    <location>
        <begin position="150"/>
        <end position="180"/>
    </location>
</feature>
<sequence length="371" mass="40413">MSAHDTSAAIPSKADDAIRQGKFCSYTWLTHRARADAAMSNDELTFNADGVLVVKMADRSGDRSIVQSDWFNAADEAEKATRRHHPADRGDALALHHANVQNMNSTHGWTIAKEYDILQRELWAGDPRHDIGQLHLGLLTQITTSFLMRSDRHSASSPQSSLKRGASTPLMAQQKRPRTAPLGPMPSYCFRCGHAGHLPSSCTAQSTAAGKPTATVSGNPRNPHTMLGPNGRPFCFNWARYGNCPYAPEQSMVLEPALPPPDPRQVVTPLDPDAVEKKLSELGILAQWQHVVDGLRLGFDVGASEPIRQSLYFKNHTSSELAPKFIDNYIRQEQAAGRYSQAFDPTDLEGIIGSDVPGFGSGQKAGQAGPK</sequence>
<dbReference type="Proteomes" id="UP000186601">
    <property type="component" value="Unassembled WGS sequence"/>
</dbReference>
<name>A0A2R6NZ11_9APHY</name>
<reference evidence="4 5" key="1">
    <citation type="submission" date="2018-02" db="EMBL/GenBank/DDBJ databases">
        <title>Genome sequence of the basidiomycete white-rot fungus Phlebia centrifuga.</title>
        <authorList>
            <person name="Granchi Z."/>
            <person name="Peng M."/>
            <person name="de Vries R.P."/>
            <person name="Hilden K."/>
            <person name="Makela M.R."/>
            <person name="Grigoriev I."/>
            <person name="Riley R."/>
        </authorList>
    </citation>
    <scope>NUCLEOTIDE SEQUENCE [LARGE SCALE GENOMIC DNA]</scope>
    <source>
        <strain evidence="4 5">FBCC195</strain>
    </source>
</reference>
<evidence type="ECO:0000256" key="1">
    <source>
        <dbReference type="PROSITE-ProRule" id="PRU00047"/>
    </source>
</evidence>
<evidence type="ECO:0000256" key="2">
    <source>
        <dbReference type="SAM" id="MobiDB-lite"/>
    </source>
</evidence>
<dbReference type="AlphaFoldDB" id="A0A2R6NZ11"/>
<feature type="region of interest" description="Disordered" evidence="2">
    <location>
        <begin position="201"/>
        <end position="227"/>
    </location>
</feature>
<dbReference type="InterPro" id="IPR001878">
    <property type="entry name" value="Znf_CCHC"/>
</dbReference>
<protein>
    <recommendedName>
        <fullName evidence="3">CCHC-type domain-containing protein</fullName>
    </recommendedName>
</protein>
<proteinExistence type="predicted"/>
<organism evidence="4 5">
    <name type="scientific">Hermanssonia centrifuga</name>
    <dbReference type="NCBI Taxonomy" id="98765"/>
    <lineage>
        <taxon>Eukaryota</taxon>
        <taxon>Fungi</taxon>
        <taxon>Dikarya</taxon>
        <taxon>Basidiomycota</taxon>
        <taxon>Agaricomycotina</taxon>
        <taxon>Agaricomycetes</taxon>
        <taxon>Polyporales</taxon>
        <taxon>Meruliaceae</taxon>
        <taxon>Hermanssonia</taxon>
    </lineage>
</organism>
<comment type="caution">
    <text evidence="4">The sequence shown here is derived from an EMBL/GenBank/DDBJ whole genome shotgun (WGS) entry which is preliminary data.</text>
</comment>
<evidence type="ECO:0000259" key="3">
    <source>
        <dbReference type="PROSITE" id="PS50158"/>
    </source>
</evidence>
<accession>A0A2R6NZ11</accession>
<evidence type="ECO:0000313" key="5">
    <source>
        <dbReference type="Proteomes" id="UP000186601"/>
    </source>
</evidence>
<keyword evidence="5" id="KW-1185">Reference proteome</keyword>